<sequence>MEEYNSSSARPTDALFLERLDAFCRAEVKSFAERENRPVDEIRRCVAEWHGQYLFQPQLPESFASAQERIRRIQTVLEETSRMLESLRAVSGVHSFILAVDPTDSEHPGFLGGSVEGREFWRGQRGGGDAGAKAFKAYCAKHLPEPGTSAAASSHPTHQSARSVKTELYDKFRTVLRSVSGVRNAEMKWSNPSQLETYGVRLVGWPASIPSQNPSSLKANQNKELLDALKSGAIHFARILSGVEYAHDRETIATDEEPSFEWAIQYDQSRPSPDDALDPDVAQTNKRRRIDDEVAYV</sequence>
<accession>A0AAD2JYL3</accession>
<evidence type="ECO:0000256" key="1">
    <source>
        <dbReference type="SAM" id="MobiDB-lite"/>
    </source>
</evidence>
<dbReference type="Proteomes" id="UP001295794">
    <property type="component" value="Unassembled WGS sequence"/>
</dbReference>
<organism evidence="2 3">
    <name type="scientific">Mycena citricolor</name>
    <dbReference type="NCBI Taxonomy" id="2018698"/>
    <lineage>
        <taxon>Eukaryota</taxon>
        <taxon>Fungi</taxon>
        <taxon>Dikarya</taxon>
        <taxon>Basidiomycota</taxon>
        <taxon>Agaricomycotina</taxon>
        <taxon>Agaricomycetes</taxon>
        <taxon>Agaricomycetidae</taxon>
        <taxon>Agaricales</taxon>
        <taxon>Marasmiineae</taxon>
        <taxon>Mycenaceae</taxon>
        <taxon>Mycena</taxon>
    </lineage>
</organism>
<dbReference type="AlphaFoldDB" id="A0AAD2JYL3"/>
<proteinExistence type="predicted"/>
<feature type="region of interest" description="Disordered" evidence="1">
    <location>
        <begin position="268"/>
        <end position="297"/>
    </location>
</feature>
<keyword evidence="3" id="KW-1185">Reference proteome</keyword>
<comment type="caution">
    <text evidence="2">The sequence shown here is derived from an EMBL/GenBank/DDBJ whole genome shotgun (WGS) entry which is preliminary data.</text>
</comment>
<reference evidence="2" key="1">
    <citation type="submission" date="2023-11" db="EMBL/GenBank/DDBJ databases">
        <authorList>
            <person name="De Vega J J."/>
            <person name="De Vega J J."/>
        </authorList>
    </citation>
    <scope>NUCLEOTIDE SEQUENCE</scope>
</reference>
<name>A0AAD2JYL3_9AGAR</name>
<evidence type="ECO:0000313" key="3">
    <source>
        <dbReference type="Proteomes" id="UP001295794"/>
    </source>
</evidence>
<evidence type="ECO:0000313" key="2">
    <source>
        <dbReference type="EMBL" id="CAK5268511.1"/>
    </source>
</evidence>
<protein>
    <submittedName>
        <fullName evidence="2">Uncharacterized protein</fullName>
    </submittedName>
</protein>
<dbReference type="EMBL" id="CAVNYO010000138">
    <property type="protein sequence ID" value="CAK5268511.1"/>
    <property type="molecule type" value="Genomic_DNA"/>
</dbReference>
<gene>
    <name evidence="2" type="ORF">MYCIT1_LOCUS11739</name>
</gene>